<dbReference type="OrthoDB" id="9787096at2"/>
<dbReference type="Pfam" id="PF03841">
    <property type="entry name" value="SelA"/>
    <property type="match status" value="1"/>
</dbReference>
<keyword evidence="7" id="KW-1185">Reference proteome</keyword>
<evidence type="ECO:0000313" key="8">
    <source>
        <dbReference type="Proteomes" id="UP000182258"/>
    </source>
</evidence>
<keyword evidence="2 4" id="KW-0663">Pyridoxal phosphate</keyword>
<dbReference type="SUPFAM" id="SSF53383">
    <property type="entry name" value="PLP-dependent transferases"/>
    <property type="match status" value="1"/>
</dbReference>
<dbReference type="InterPro" id="IPR015424">
    <property type="entry name" value="PyrdxlP-dep_Trfase"/>
</dbReference>
<dbReference type="STRING" id="728005.SAMN04488059_1609"/>
<dbReference type="Proteomes" id="UP000182258">
    <property type="component" value="Unassembled WGS sequence"/>
</dbReference>
<dbReference type="PANTHER" id="PTHR32328:SF0">
    <property type="entry name" value="L-SERYL-TRNA(SEC) SELENIUM TRANSFERASE"/>
    <property type="match status" value="1"/>
</dbReference>
<evidence type="ECO:0000256" key="4">
    <source>
        <dbReference type="PIRSR" id="PIRSR618319-50"/>
    </source>
</evidence>
<dbReference type="EMBL" id="FOMB01000060">
    <property type="protein sequence ID" value="SFD43618.1"/>
    <property type="molecule type" value="Genomic_DNA"/>
</dbReference>
<dbReference type="RefSeq" id="WP_046169553.1">
    <property type="nucleotide sequence ID" value="NZ_FOMB01000060.1"/>
</dbReference>
<evidence type="ECO:0000313" key="5">
    <source>
        <dbReference type="EMBL" id="KKC34394.1"/>
    </source>
</evidence>
<dbReference type="InterPro" id="IPR015421">
    <property type="entry name" value="PyrdxlP-dep_Trfase_major"/>
</dbReference>
<keyword evidence="6" id="KW-0808">Transferase</keyword>
<evidence type="ECO:0000256" key="3">
    <source>
        <dbReference type="ARBA" id="ARBA00044507"/>
    </source>
</evidence>
<dbReference type="InterPro" id="IPR018319">
    <property type="entry name" value="SelA-like"/>
</dbReference>
<dbReference type="PANTHER" id="PTHR32328">
    <property type="entry name" value="L-SERYL-TRNA(SEC) SELENIUM TRANSFERASE"/>
    <property type="match status" value="1"/>
</dbReference>
<gene>
    <name evidence="6" type="ORF">SAMN04488059_1609</name>
    <name evidence="5" type="ORF">WH91_03065</name>
</gene>
<accession>A0A0F5Q2T6</accession>
<evidence type="ECO:0000313" key="6">
    <source>
        <dbReference type="EMBL" id="SFD43618.1"/>
    </source>
</evidence>
<comment type="cofactor">
    <cofactor evidence="1 4">
        <name>pyridoxal 5'-phosphate</name>
        <dbReference type="ChEBI" id="CHEBI:597326"/>
    </cofactor>
</comment>
<name>A0A0F5Q2T6_9HYPH</name>
<evidence type="ECO:0000256" key="1">
    <source>
        <dbReference type="ARBA" id="ARBA00001933"/>
    </source>
</evidence>
<evidence type="ECO:0000313" key="7">
    <source>
        <dbReference type="Proteomes" id="UP000033519"/>
    </source>
</evidence>
<organism evidence="6 8">
    <name type="scientific">Devosia psychrophila</name>
    <dbReference type="NCBI Taxonomy" id="728005"/>
    <lineage>
        <taxon>Bacteria</taxon>
        <taxon>Pseudomonadati</taxon>
        <taxon>Pseudomonadota</taxon>
        <taxon>Alphaproteobacteria</taxon>
        <taxon>Hyphomicrobiales</taxon>
        <taxon>Devosiaceae</taxon>
        <taxon>Devosia</taxon>
    </lineage>
</organism>
<dbReference type="Proteomes" id="UP000033519">
    <property type="component" value="Unassembled WGS sequence"/>
</dbReference>
<dbReference type="Gene3D" id="3.40.640.10">
    <property type="entry name" value="Type I PLP-dependent aspartate aminotransferase-like (Major domain)"/>
    <property type="match status" value="1"/>
</dbReference>
<dbReference type="PATRIC" id="fig|728005.3.peg.2982"/>
<proteinExistence type="inferred from homology"/>
<sequence>MASAINATSNTPIRERLGLRPIINVSGTMTALGASIMVPEAIRAMAEIAPEFVEIDDLQRHASATVARVTGAEAGFITASAAGGIVIAVAAAMTGDRSLAVERLPLDTTGLKSEVILQLGHNVGYGNSIDQAIRLAGGTPVLAGTVSSTQPYQVADAITDATAAGIYVVAHSTIAYGMLTLPEFVAICHDMGVPVIVDAASEYDFRRFIAEGADLVIYSGHKFLGGPTSGIIAGRKDLVRSGYLQNRGVGRSMKVGKETIAGVMAALDAWQVRDHAGIRASEQLALEGWQAALADRTGIETEISPDPTNNPLDRLEVRVLPNSGFTAYGLASTLAAGSPPIMVRGHQAEKGIFWLDPCNLHPGEADTVAKRLAEILSGERPDNAMAVPVKSSSRTLQWPD</sequence>
<dbReference type="AlphaFoldDB" id="A0A0F5Q2T6"/>
<dbReference type="EMBL" id="LAPV01000034">
    <property type="protein sequence ID" value="KKC34394.1"/>
    <property type="molecule type" value="Genomic_DNA"/>
</dbReference>
<reference evidence="6 8" key="2">
    <citation type="submission" date="2016-10" db="EMBL/GenBank/DDBJ databases">
        <authorList>
            <person name="de Groot N.N."/>
        </authorList>
    </citation>
    <scope>NUCLEOTIDE SEQUENCE [LARGE SCALE GENOMIC DNA]</scope>
    <source>
        <strain evidence="6 8">CGMCC 1.10210</strain>
    </source>
</reference>
<dbReference type="GO" id="GO:0004125">
    <property type="term" value="F:L-seryl-tRNA(Sec) selenium transferase activity"/>
    <property type="evidence" value="ECO:0007669"/>
    <property type="project" value="TreeGrafter"/>
</dbReference>
<feature type="modified residue" description="N6-(pyridoxal phosphate)lysine" evidence="4">
    <location>
        <position position="222"/>
    </location>
</feature>
<protein>
    <submittedName>
        <fullName evidence="6">L-seryl-tRNA(Ser) seleniumtransferase</fullName>
    </submittedName>
</protein>
<evidence type="ECO:0000256" key="2">
    <source>
        <dbReference type="ARBA" id="ARBA00022898"/>
    </source>
</evidence>
<reference evidence="5 7" key="1">
    <citation type="submission" date="2015-03" db="EMBL/GenBank/DDBJ databases">
        <authorList>
            <person name="Lepp D."/>
            <person name="Hassan Y.I."/>
            <person name="Li X.-Z."/>
            <person name="Zhou T."/>
        </authorList>
    </citation>
    <scope>NUCLEOTIDE SEQUENCE [LARGE SCALE GENOMIC DNA]</scope>
    <source>
        <strain evidence="5 7">Cr7-05</strain>
    </source>
</reference>
<comment type="similarity">
    <text evidence="3">Belongs to the SelA family.</text>
</comment>